<gene>
    <name evidence="1" type="ORF">FEF34_08815</name>
</gene>
<sequence length="59" mass="6555">MSGFVEAVLERVRKARAGLEAAHEADDAYEVALAADELDDVLRLARRHDIGTEDEECQQ</sequence>
<comment type="caution">
    <text evidence="1">The sequence shown here is derived from an EMBL/GenBank/DDBJ whole genome shotgun (WGS) entry which is preliminary data.</text>
</comment>
<keyword evidence="2" id="KW-1185">Reference proteome</keyword>
<evidence type="ECO:0000313" key="1">
    <source>
        <dbReference type="EMBL" id="TLQ43224.1"/>
    </source>
</evidence>
<reference evidence="1 2" key="1">
    <citation type="submission" date="2019-05" db="EMBL/GenBank/DDBJ databases">
        <title>Streptomyces marianii sp. nov., a novel marine actinomycete from southern coast of India.</title>
        <authorList>
            <person name="Iniyan A.M."/>
            <person name="Wink J."/>
            <person name="Ramprasad E."/>
            <person name="Ramana C.V."/>
            <person name="Bunk B."/>
            <person name="Sproer C."/>
            <person name="Joseph F.-J.R.S."/>
            <person name="Vincent S.G.P."/>
        </authorList>
    </citation>
    <scope>NUCLEOTIDE SEQUENCE [LARGE SCALE GENOMIC DNA]</scope>
    <source>
        <strain evidence="1 2">ICN19</strain>
    </source>
</reference>
<proteinExistence type="predicted"/>
<name>A0A5R9E4N7_9ACTN</name>
<protein>
    <submittedName>
        <fullName evidence="1">Uncharacterized protein</fullName>
    </submittedName>
</protein>
<dbReference type="RefSeq" id="WP_138052648.1">
    <property type="nucleotide sequence ID" value="NZ_VAWE01000001.1"/>
</dbReference>
<dbReference type="Proteomes" id="UP000305921">
    <property type="component" value="Unassembled WGS sequence"/>
</dbReference>
<dbReference type="EMBL" id="VAWE01000001">
    <property type="protein sequence ID" value="TLQ43224.1"/>
    <property type="molecule type" value="Genomic_DNA"/>
</dbReference>
<evidence type="ECO:0000313" key="2">
    <source>
        <dbReference type="Proteomes" id="UP000305921"/>
    </source>
</evidence>
<dbReference type="AlphaFoldDB" id="A0A5R9E4N7"/>
<accession>A0A5R9E4N7</accession>
<dbReference type="OrthoDB" id="4288283at2"/>
<organism evidence="1 2">
    <name type="scientific">Streptomyces marianii</name>
    <dbReference type="NCBI Taxonomy" id="1817406"/>
    <lineage>
        <taxon>Bacteria</taxon>
        <taxon>Bacillati</taxon>
        <taxon>Actinomycetota</taxon>
        <taxon>Actinomycetes</taxon>
        <taxon>Kitasatosporales</taxon>
        <taxon>Streptomycetaceae</taxon>
        <taxon>Streptomyces</taxon>
    </lineage>
</organism>